<dbReference type="InterPro" id="IPR002018">
    <property type="entry name" value="CarbesteraseB"/>
</dbReference>
<protein>
    <recommendedName>
        <fullName evidence="3">Carboxylic ester hydrolase</fullName>
        <ecNumber evidence="3">3.1.1.-</ecNumber>
    </recommendedName>
</protein>
<dbReference type="OrthoDB" id="6846267at2759"/>
<dbReference type="Proteomes" id="UP000248423">
    <property type="component" value="Unassembled WGS sequence"/>
</dbReference>
<evidence type="ECO:0000259" key="4">
    <source>
        <dbReference type="Pfam" id="PF00135"/>
    </source>
</evidence>
<dbReference type="PANTHER" id="PTHR11559">
    <property type="entry name" value="CARBOXYLESTERASE"/>
    <property type="match status" value="1"/>
</dbReference>
<dbReference type="Pfam" id="PF00135">
    <property type="entry name" value="COesterase"/>
    <property type="match status" value="2"/>
</dbReference>
<dbReference type="STRING" id="1448318.A0A319ECZ6"/>
<evidence type="ECO:0000313" key="6">
    <source>
        <dbReference type="Proteomes" id="UP000248423"/>
    </source>
</evidence>
<feature type="domain" description="Carboxylesterase type B" evidence="4">
    <location>
        <begin position="40"/>
        <end position="165"/>
    </location>
</feature>
<dbReference type="InterPro" id="IPR050309">
    <property type="entry name" value="Type-B_Carboxylest/Lipase"/>
</dbReference>
<keyword evidence="2 3" id="KW-0378">Hydrolase</keyword>
<gene>
    <name evidence="5" type="ORF">BO78DRAFT_406628</name>
</gene>
<organism evidence="5 6">
    <name type="scientific">Aspergillus sclerotiicarbonarius (strain CBS 121057 / IBT 28362)</name>
    <dbReference type="NCBI Taxonomy" id="1448318"/>
    <lineage>
        <taxon>Eukaryota</taxon>
        <taxon>Fungi</taxon>
        <taxon>Dikarya</taxon>
        <taxon>Ascomycota</taxon>
        <taxon>Pezizomycotina</taxon>
        <taxon>Eurotiomycetes</taxon>
        <taxon>Eurotiomycetidae</taxon>
        <taxon>Eurotiales</taxon>
        <taxon>Aspergillaceae</taxon>
        <taxon>Aspergillus</taxon>
        <taxon>Aspergillus subgen. Circumdati</taxon>
    </lineage>
</organism>
<dbReference type="InterPro" id="IPR019826">
    <property type="entry name" value="Carboxylesterase_B_AS"/>
</dbReference>
<dbReference type="EMBL" id="KZ826342">
    <property type="protein sequence ID" value="PYI07370.1"/>
    <property type="molecule type" value="Genomic_DNA"/>
</dbReference>
<dbReference type="InterPro" id="IPR019819">
    <property type="entry name" value="Carboxylesterase_B_CS"/>
</dbReference>
<dbReference type="PROSITE" id="PS00941">
    <property type="entry name" value="CARBOXYLESTERASE_B_2"/>
    <property type="match status" value="1"/>
</dbReference>
<evidence type="ECO:0000256" key="2">
    <source>
        <dbReference type="ARBA" id="ARBA00022801"/>
    </source>
</evidence>
<evidence type="ECO:0000256" key="1">
    <source>
        <dbReference type="ARBA" id="ARBA00005964"/>
    </source>
</evidence>
<proteinExistence type="inferred from homology"/>
<accession>A0A319ECZ6</accession>
<dbReference type="VEuPathDB" id="FungiDB:BO78DRAFT_406628"/>
<dbReference type="PROSITE" id="PS00122">
    <property type="entry name" value="CARBOXYLESTERASE_B_1"/>
    <property type="match status" value="1"/>
</dbReference>
<dbReference type="EC" id="3.1.1.-" evidence="3"/>
<name>A0A319ECZ6_ASPSB</name>
<dbReference type="GO" id="GO:0016787">
    <property type="term" value="F:hydrolase activity"/>
    <property type="evidence" value="ECO:0007669"/>
    <property type="project" value="UniProtKB-KW"/>
</dbReference>
<dbReference type="AlphaFoldDB" id="A0A319ECZ6"/>
<dbReference type="SUPFAM" id="SSF53474">
    <property type="entry name" value="alpha/beta-Hydrolases"/>
    <property type="match status" value="1"/>
</dbReference>
<evidence type="ECO:0000256" key="3">
    <source>
        <dbReference type="RuleBase" id="RU361235"/>
    </source>
</evidence>
<comment type="similarity">
    <text evidence="1 3">Belongs to the type-B carboxylesterase/lipase family.</text>
</comment>
<feature type="domain" description="Carboxylesterase type B" evidence="4">
    <location>
        <begin position="180"/>
        <end position="537"/>
    </location>
</feature>
<sequence>MKAPFQWALFATSTLKHLETGTPAAQTDGPTVTIPSPSATIIGEHEDENVEVFKGIPYAQPPIPTYGLRLKPPQPITTGLGTVQATGYPAACPQMDVRESQCLPLPPNVAALLGPTGPNPEVVDEDCLTLNIWRPKGTTGDEKYPVLFWIYGGSFEVGSNMDLPGGPIVSDSINQSMPIIFDQRLALEWVADNIETFGGDPSKVTIWGQSAGSHSVFEQMALYKGDNTYKGSPLFRGGIMNSGNTWPVDPVDGPKGQAVYDQVVENSPCSPCSPDTDTLACLRDLRYDDFLKAVNSVPSRSGHYSLSLSYLPRPDGTVLTASPEEAARNGAYAKVPFIVGDPEDDGSAVVFNMTNITTAQDVSDYLSKYYYIHASQSQIDKLVSIYDDDYEYGVPLHTGKSNSLYPQSKRLAAILADLTVLLTRRFVLDDATNHRDIPSWSFINSVFKGIPYLGTFHGSELYMREIWAMLQQDFPDLFPGDIERAISSIWSYYFSFVYHQDPNQANQTVKWTQWGEKQEVMNFGLNEDKMIPDNFREDATQFLVENIESFRM</sequence>
<reference evidence="5 6" key="1">
    <citation type="submission" date="2018-02" db="EMBL/GenBank/DDBJ databases">
        <title>The genomes of Aspergillus section Nigri reveals drivers in fungal speciation.</title>
        <authorList>
            <consortium name="DOE Joint Genome Institute"/>
            <person name="Vesth T.C."/>
            <person name="Nybo J."/>
            <person name="Theobald S."/>
            <person name="Brandl J."/>
            <person name="Frisvad J.C."/>
            <person name="Nielsen K.F."/>
            <person name="Lyhne E.K."/>
            <person name="Kogle M.E."/>
            <person name="Kuo A."/>
            <person name="Riley R."/>
            <person name="Clum A."/>
            <person name="Nolan M."/>
            <person name="Lipzen A."/>
            <person name="Salamov A."/>
            <person name="Henrissat B."/>
            <person name="Wiebenga A."/>
            <person name="De vries R.P."/>
            <person name="Grigoriev I.V."/>
            <person name="Mortensen U.H."/>
            <person name="Andersen M.R."/>
            <person name="Baker S.E."/>
        </authorList>
    </citation>
    <scope>NUCLEOTIDE SEQUENCE [LARGE SCALE GENOMIC DNA]</scope>
    <source>
        <strain evidence="5 6">CBS 121057</strain>
    </source>
</reference>
<keyword evidence="6" id="KW-1185">Reference proteome</keyword>
<dbReference type="Gene3D" id="3.40.50.1820">
    <property type="entry name" value="alpha/beta hydrolase"/>
    <property type="match status" value="1"/>
</dbReference>
<evidence type="ECO:0000313" key="5">
    <source>
        <dbReference type="EMBL" id="PYI07370.1"/>
    </source>
</evidence>
<dbReference type="InterPro" id="IPR029058">
    <property type="entry name" value="AB_hydrolase_fold"/>
</dbReference>